<dbReference type="AlphaFoldDB" id="A0A812NIK3"/>
<feature type="compositionally biased region" description="Basic and acidic residues" evidence="1">
    <location>
        <begin position="105"/>
        <end position="123"/>
    </location>
</feature>
<sequence length="189" mass="22104">MLGFLLGPSVILRYVSGGPLNQRRSLRRRTLQLLCWFASWKVWLEKRLAAYGAYFWYWELHSFEPPERRSARRRHLMEQAMVEQAEEEERARQQAAEPQQVRKLQKPEQDSRNVEPQHPKPENPENLQNPGNPESEESKLEVSEVKEEPKEEAQNEAELTPLQQEHLKNLEKLLAEMQALQGMTPTPAA</sequence>
<dbReference type="OrthoDB" id="433229at2759"/>
<proteinExistence type="predicted"/>
<keyword evidence="3" id="KW-1185">Reference proteome</keyword>
<reference evidence="2" key="1">
    <citation type="submission" date="2021-02" db="EMBL/GenBank/DDBJ databases">
        <authorList>
            <person name="Dougan E. K."/>
            <person name="Rhodes N."/>
            <person name="Thang M."/>
            <person name="Chan C."/>
        </authorList>
    </citation>
    <scope>NUCLEOTIDE SEQUENCE</scope>
</reference>
<organism evidence="2 3">
    <name type="scientific">Symbiodinium natans</name>
    <dbReference type="NCBI Taxonomy" id="878477"/>
    <lineage>
        <taxon>Eukaryota</taxon>
        <taxon>Sar</taxon>
        <taxon>Alveolata</taxon>
        <taxon>Dinophyceae</taxon>
        <taxon>Suessiales</taxon>
        <taxon>Symbiodiniaceae</taxon>
        <taxon>Symbiodinium</taxon>
    </lineage>
</organism>
<name>A0A812NIK3_9DINO</name>
<evidence type="ECO:0000256" key="1">
    <source>
        <dbReference type="SAM" id="MobiDB-lite"/>
    </source>
</evidence>
<feature type="compositionally biased region" description="Basic and acidic residues" evidence="1">
    <location>
        <begin position="136"/>
        <end position="153"/>
    </location>
</feature>
<dbReference type="Proteomes" id="UP000604046">
    <property type="component" value="Unassembled WGS sequence"/>
</dbReference>
<evidence type="ECO:0000313" key="3">
    <source>
        <dbReference type="Proteomes" id="UP000604046"/>
    </source>
</evidence>
<evidence type="ECO:0000313" key="2">
    <source>
        <dbReference type="EMBL" id="CAE7308596.1"/>
    </source>
</evidence>
<comment type="caution">
    <text evidence="2">The sequence shown here is derived from an EMBL/GenBank/DDBJ whole genome shotgun (WGS) entry which is preliminary data.</text>
</comment>
<dbReference type="EMBL" id="CAJNDS010002077">
    <property type="protein sequence ID" value="CAE7308596.1"/>
    <property type="molecule type" value="Genomic_DNA"/>
</dbReference>
<protein>
    <submittedName>
        <fullName evidence="2">Uncharacterized protein</fullName>
    </submittedName>
</protein>
<accession>A0A812NIK3</accession>
<gene>
    <name evidence="2" type="ORF">SNAT2548_LOCUS16210</name>
</gene>
<feature type="region of interest" description="Disordered" evidence="1">
    <location>
        <begin position="83"/>
        <end position="163"/>
    </location>
</feature>